<protein>
    <submittedName>
        <fullName evidence="2">Uncharacterized protein</fullName>
    </submittedName>
</protein>
<evidence type="ECO:0000256" key="1">
    <source>
        <dbReference type="SAM" id="MobiDB-lite"/>
    </source>
</evidence>
<reference evidence="2" key="1">
    <citation type="journal article" date="2020" name="Nature">
        <title>Giant virus diversity and host interactions through global metagenomics.</title>
        <authorList>
            <person name="Schulz F."/>
            <person name="Roux S."/>
            <person name="Paez-Espino D."/>
            <person name="Jungbluth S."/>
            <person name="Walsh D.A."/>
            <person name="Denef V.J."/>
            <person name="McMahon K.D."/>
            <person name="Konstantinidis K.T."/>
            <person name="Eloe-Fadrosh E.A."/>
            <person name="Kyrpides N.C."/>
            <person name="Woyke T."/>
        </authorList>
    </citation>
    <scope>NUCLEOTIDE SEQUENCE</scope>
    <source>
        <strain evidence="2">GVMAG-M-3300027759-16</strain>
    </source>
</reference>
<proteinExistence type="predicted"/>
<name>A0A6C0L5A3_9ZZZZ</name>
<feature type="compositionally biased region" description="Pro residues" evidence="1">
    <location>
        <begin position="332"/>
        <end position="345"/>
    </location>
</feature>
<evidence type="ECO:0000313" key="2">
    <source>
        <dbReference type="EMBL" id="QHU26149.1"/>
    </source>
</evidence>
<dbReference type="EMBL" id="MN740437">
    <property type="protein sequence ID" value="QHU26149.1"/>
    <property type="molecule type" value="Genomic_DNA"/>
</dbReference>
<sequence>MGNALNVQISGPSSLTPGQYFEAKATGNWTNASGAVWALNGVPNVGCRNPGCGFYAPSSGNASITYEVQGSKGVLDIPVVSGVTLSGPPSVTPGQVFEVKAMGNWKNAAGAVWTMNGVANVGCRNPGCGFIAPNSGTANITYTVEGQVGRLNIPVIGAPAPAPAAPRPGPITLTGPYTESGNGLTSSVKVGESFAVKADGNWTSGVGAVWAMNGVRNAGCGNPACGFVAPRTPGTINITYTVEGAVGSLTIPVIDPNPMPANMPRYSGACYNLNEFKPYDNSVRYIPGIPVQRSDGTLWVSKNINGAAGYAPTLDNSIFVPYDAKTCGQDAPPLPPPPPPPPPPAFTQSLYANIQPPPGCSEGRYDSPAYGAIRLYTPAECTAKNGVWSVNGECVKKTGGSYSWDCRNQNNPPAPAATTTAMVQAAQAAAVAAPPKLPPPPVTCPTISGTTVYQHCDAAGWAQPLAAPGTYNWGTDYPMDASFINVPAGVTAVLVQNGNTNNQGVTIRGPGSQNFCAIGGYNDNTWKIILTTDCSIPAAPPAICPFYETGPAVSKAVAVTPVGPDSLWARNGEWCRVNTNAPPRSTGAQWIWWQPGGGWNGTSADSDPVHIFSKTFNNPGAPYKTTVYGAFDDYGTLYFPGNQAVTLDTQATCALLAQPVNVPSGSFKVIVNNRNSGGPAGFWLYFQDSTGAYNVTDATWDYNGTTPVKETTCANPPPVIQALPIPGPACTNNICNSFQIQNTVNAAGSSPSWITLVGPSCVLTGKKFDVQALGNWINGTGASWAMNGQVNGGCKGPGCSFNAPNEQGTVNITYTLNGVVGTLSIQVIDPNMCAAPAPSNQGTPAYTPATIPLSVMQGMFTSAGCNPAKLTEADMTVKYWRSLPSIAAIQNDMNAYGAGLANGTATYDQAEFCQPSAASAGCACNPINIKNTAKGKGSNPSYITLEGPSCVGVGGSFTVSATGDWVTASGGTWSLDGVAGTCTGTSCRFTAPSSRGDIIVSYTLNGVNCILAVQVIDPTNCSPLIPTNSSWVPSSSLFNLGTFTGGPSSTIVNSEKVAVVAASLGLTSYTSLPKNMAAVGAAALNFATPVNGTLNVTNINTAAFDNAATQCAKLTFSDLQELNRDVTSTDTSCGWIQFGKTGSGVAILGTNSQPIGPMPANIPAGSKYFSPLLTSSSKSISDNWPAAITCSGSGNQTKCIAEGFMGSKAAPKREGFEAMGKYASVDTQFATPFLNQTPMLSSTPISRDRFMQVDGNAGTMAATLYQESQKGMSNPGLGTKSSYAIFDKKTDNVTGMDNRAWETSFQSFQPVGNDVFPRQSRDIPVVYGSVEKYDFCSEMNDQTIISEDTIGCLQRDWIRKGGAPTDARYPTTALLGMCYGKIKSALTEGFRMRR</sequence>
<accession>A0A6C0L5A3</accession>
<organism evidence="2">
    <name type="scientific">viral metagenome</name>
    <dbReference type="NCBI Taxonomy" id="1070528"/>
    <lineage>
        <taxon>unclassified sequences</taxon>
        <taxon>metagenomes</taxon>
        <taxon>organismal metagenomes</taxon>
    </lineage>
</organism>
<feature type="region of interest" description="Disordered" evidence="1">
    <location>
        <begin position="328"/>
        <end position="349"/>
    </location>
</feature>